<dbReference type="GO" id="GO:0005524">
    <property type="term" value="F:ATP binding"/>
    <property type="evidence" value="ECO:0007669"/>
    <property type="project" value="InterPro"/>
</dbReference>
<feature type="domain" description="Deoxynucleoside kinase" evidence="1">
    <location>
        <begin position="18"/>
        <end position="202"/>
    </location>
</feature>
<dbReference type="PIRSF" id="PIRSF000705">
    <property type="entry name" value="DNK"/>
    <property type="match status" value="1"/>
</dbReference>
<dbReference type="Gene3D" id="3.40.50.300">
    <property type="entry name" value="P-loop containing nucleotide triphosphate hydrolases"/>
    <property type="match status" value="1"/>
</dbReference>
<dbReference type="SUPFAM" id="SSF52540">
    <property type="entry name" value="P-loop containing nucleoside triphosphate hydrolases"/>
    <property type="match status" value="1"/>
</dbReference>
<protein>
    <recommendedName>
        <fullName evidence="1">Deoxynucleoside kinase domain-containing protein</fullName>
    </recommendedName>
</protein>
<dbReference type="InterPro" id="IPR031314">
    <property type="entry name" value="DNK_dom"/>
</dbReference>
<dbReference type="PANTHER" id="PTHR10513:SF46">
    <property type="entry name" value="DEOXYGUANOSINE KINASE"/>
    <property type="match status" value="1"/>
</dbReference>
<accession>A0A381R2I4</accession>
<dbReference type="Pfam" id="PF01712">
    <property type="entry name" value="dNK"/>
    <property type="match status" value="1"/>
</dbReference>
<evidence type="ECO:0000259" key="1">
    <source>
        <dbReference type="Pfam" id="PF01712"/>
    </source>
</evidence>
<dbReference type="InterPro" id="IPR002624">
    <property type="entry name" value="DCK/DGK"/>
</dbReference>
<organism evidence="2">
    <name type="scientific">marine metagenome</name>
    <dbReference type="NCBI Taxonomy" id="408172"/>
    <lineage>
        <taxon>unclassified sequences</taxon>
        <taxon>metagenomes</taxon>
        <taxon>ecological metagenomes</taxon>
    </lineage>
</organism>
<evidence type="ECO:0000313" key="2">
    <source>
        <dbReference type="EMBL" id="SUZ85931.1"/>
    </source>
</evidence>
<dbReference type="GO" id="GO:0019136">
    <property type="term" value="F:deoxynucleoside kinase activity"/>
    <property type="evidence" value="ECO:0007669"/>
    <property type="project" value="InterPro"/>
</dbReference>
<sequence>MGTKIINLSNYKKVPKFLAVEGPIGVGKTTLTKLLAESFRYETFLEQPSDNPFLADFYKNPSQSALATQLFFLFQRVKQIQDLKQGDIFTPIHVSDFLLDKDKLFAKVTLSEHELSLYNQIYDYLSLDLPTPDLVIYLQAETKTLFERVIQRGREIEKNVSFEYLDLLNESYKEFFLNYDRSPVLIVNSEFLDLAHNQNDYILLLEKLLEYFNNPEGRMMYFNPSPSLA</sequence>
<dbReference type="EMBL" id="UINC01001658">
    <property type="protein sequence ID" value="SUZ85931.1"/>
    <property type="molecule type" value="Genomic_DNA"/>
</dbReference>
<name>A0A381R2I4_9ZZZZ</name>
<dbReference type="PANTHER" id="PTHR10513">
    <property type="entry name" value="DEOXYNUCLEOSIDE KINASE"/>
    <property type="match status" value="1"/>
</dbReference>
<dbReference type="InterPro" id="IPR050566">
    <property type="entry name" value="Deoxyribonucleoside_kinase"/>
</dbReference>
<reference evidence="2" key="1">
    <citation type="submission" date="2018-05" db="EMBL/GenBank/DDBJ databases">
        <authorList>
            <person name="Lanie J.A."/>
            <person name="Ng W.-L."/>
            <person name="Kazmierczak K.M."/>
            <person name="Andrzejewski T.M."/>
            <person name="Davidsen T.M."/>
            <person name="Wayne K.J."/>
            <person name="Tettelin H."/>
            <person name="Glass J.I."/>
            <person name="Rusch D."/>
            <person name="Podicherti R."/>
            <person name="Tsui H.-C.T."/>
            <person name="Winkler M.E."/>
        </authorList>
    </citation>
    <scope>NUCLEOTIDE SEQUENCE</scope>
</reference>
<proteinExistence type="predicted"/>
<dbReference type="CDD" id="cd01673">
    <property type="entry name" value="dNK"/>
    <property type="match status" value="1"/>
</dbReference>
<dbReference type="AlphaFoldDB" id="A0A381R2I4"/>
<dbReference type="GO" id="GO:0005737">
    <property type="term" value="C:cytoplasm"/>
    <property type="evidence" value="ECO:0007669"/>
    <property type="project" value="TreeGrafter"/>
</dbReference>
<gene>
    <name evidence="2" type="ORF">METZ01_LOCUS38785</name>
</gene>
<dbReference type="InterPro" id="IPR027417">
    <property type="entry name" value="P-loop_NTPase"/>
</dbReference>